<dbReference type="Gene3D" id="1.10.10.60">
    <property type="entry name" value="Homeodomain-like"/>
    <property type="match status" value="1"/>
</dbReference>
<evidence type="ECO:0000259" key="5">
    <source>
        <dbReference type="PROSITE" id="PS50977"/>
    </source>
</evidence>
<evidence type="ECO:0000256" key="1">
    <source>
        <dbReference type="ARBA" id="ARBA00023015"/>
    </source>
</evidence>
<keyword evidence="7" id="KW-1185">Reference proteome</keyword>
<feature type="domain" description="HTH tetR-type" evidence="5">
    <location>
        <begin position="9"/>
        <end position="69"/>
    </location>
</feature>
<dbReference type="PROSITE" id="PS50977">
    <property type="entry name" value="HTH_TETR_2"/>
    <property type="match status" value="1"/>
</dbReference>
<dbReference type="Gene3D" id="1.10.357.10">
    <property type="entry name" value="Tetracycline Repressor, domain 2"/>
    <property type="match status" value="1"/>
</dbReference>
<dbReference type="InterPro" id="IPR036271">
    <property type="entry name" value="Tet_transcr_reg_TetR-rel_C_sf"/>
</dbReference>
<protein>
    <submittedName>
        <fullName evidence="6">TetR/AcrR family transcriptional regulator</fullName>
    </submittedName>
</protein>
<gene>
    <name evidence="6" type="ORF">G6N74_02160</name>
</gene>
<dbReference type="InterPro" id="IPR009057">
    <property type="entry name" value="Homeodomain-like_sf"/>
</dbReference>
<accession>A0A7C9R4M7</accession>
<dbReference type="Proteomes" id="UP000481252">
    <property type="component" value="Unassembled WGS sequence"/>
</dbReference>
<evidence type="ECO:0000313" key="7">
    <source>
        <dbReference type="Proteomes" id="UP000481252"/>
    </source>
</evidence>
<dbReference type="AlphaFoldDB" id="A0A7C9R4M7"/>
<feature type="DNA-binding region" description="H-T-H motif" evidence="4">
    <location>
        <begin position="32"/>
        <end position="51"/>
    </location>
</feature>
<evidence type="ECO:0000313" key="6">
    <source>
        <dbReference type="EMBL" id="NGN39859.1"/>
    </source>
</evidence>
<dbReference type="PANTHER" id="PTHR47506:SF1">
    <property type="entry name" value="HTH-TYPE TRANSCRIPTIONAL REGULATOR YJDC"/>
    <property type="match status" value="1"/>
</dbReference>
<keyword evidence="2 4" id="KW-0238">DNA-binding</keyword>
<evidence type="ECO:0000256" key="4">
    <source>
        <dbReference type="PROSITE-ProRule" id="PRU00335"/>
    </source>
</evidence>
<dbReference type="GO" id="GO:0003677">
    <property type="term" value="F:DNA binding"/>
    <property type="evidence" value="ECO:0007669"/>
    <property type="project" value="UniProtKB-UniRule"/>
</dbReference>
<keyword evidence="1" id="KW-0805">Transcription regulation</keyword>
<dbReference type="RefSeq" id="WP_165113712.1">
    <property type="nucleotide sequence ID" value="NZ_JAAKZG010000001.1"/>
</dbReference>
<organism evidence="6 7">
    <name type="scientific">Mesorhizobium zhangyense</name>
    <dbReference type="NCBI Taxonomy" id="1776730"/>
    <lineage>
        <taxon>Bacteria</taxon>
        <taxon>Pseudomonadati</taxon>
        <taxon>Pseudomonadota</taxon>
        <taxon>Alphaproteobacteria</taxon>
        <taxon>Hyphomicrobiales</taxon>
        <taxon>Phyllobacteriaceae</taxon>
        <taxon>Mesorhizobium</taxon>
    </lineage>
</organism>
<sequence length="211" mass="22645">MSQKGRPRSFDRDAALQQAMRVFWQKGYDGASLSDLTTAMGINSPSLYAAFGCKEALFREAADLYSATEGVDIWKAFESPSTAREAMANFLRASAIAFSEPGDPKGCLIVLGALNPSDGNLEVFRDLSHRRQANVEDFKNRLKLAIVQGELPATVDCEAVSVFYLAVQQGMSIQARDGASRERLLSIGEGAMAAWDGLTSGSAGISPSRAP</sequence>
<keyword evidence="3" id="KW-0804">Transcription</keyword>
<dbReference type="EMBL" id="JAAKZG010000001">
    <property type="protein sequence ID" value="NGN39859.1"/>
    <property type="molecule type" value="Genomic_DNA"/>
</dbReference>
<dbReference type="InterPro" id="IPR001647">
    <property type="entry name" value="HTH_TetR"/>
</dbReference>
<dbReference type="SUPFAM" id="SSF48498">
    <property type="entry name" value="Tetracyclin repressor-like, C-terminal domain"/>
    <property type="match status" value="1"/>
</dbReference>
<evidence type="ECO:0000256" key="3">
    <source>
        <dbReference type="ARBA" id="ARBA00023163"/>
    </source>
</evidence>
<dbReference type="Pfam" id="PF00440">
    <property type="entry name" value="TetR_N"/>
    <property type="match status" value="1"/>
</dbReference>
<proteinExistence type="predicted"/>
<name>A0A7C9R4M7_9HYPH</name>
<evidence type="ECO:0000256" key="2">
    <source>
        <dbReference type="ARBA" id="ARBA00023125"/>
    </source>
</evidence>
<dbReference type="PANTHER" id="PTHR47506">
    <property type="entry name" value="TRANSCRIPTIONAL REGULATORY PROTEIN"/>
    <property type="match status" value="1"/>
</dbReference>
<comment type="caution">
    <text evidence="6">The sequence shown here is derived from an EMBL/GenBank/DDBJ whole genome shotgun (WGS) entry which is preliminary data.</text>
</comment>
<reference evidence="6 7" key="1">
    <citation type="submission" date="2020-02" db="EMBL/GenBank/DDBJ databases">
        <title>Genome sequence of the type strain CGMCC 1.15528 of Mesorhizobium zhangyense.</title>
        <authorList>
            <person name="Gao J."/>
            <person name="Sun J."/>
        </authorList>
    </citation>
    <scope>NUCLEOTIDE SEQUENCE [LARGE SCALE GENOMIC DNA]</scope>
    <source>
        <strain evidence="6 7">CGMCC 1.15528</strain>
    </source>
</reference>
<dbReference type="SUPFAM" id="SSF46689">
    <property type="entry name" value="Homeodomain-like"/>
    <property type="match status" value="1"/>
</dbReference>